<protein>
    <submittedName>
        <fullName evidence="8">Uncharacterized protein</fullName>
    </submittedName>
</protein>
<evidence type="ECO:0000256" key="5">
    <source>
        <dbReference type="ARBA" id="ARBA00023136"/>
    </source>
</evidence>
<accession>A0A8R1DR97</accession>
<evidence type="ECO:0000256" key="2">
    <source>
        <dbReference type="ARBA" id="ARBA00010532"/>
    </source>
</evidence>
<keyword evidence="4 7" id="KW-1133">Transmembrane helix</keyword>
<evidence type="ECO:0000313" key="9">
    <source>
        <dbReference type="Proteomes" id="UP000005237"/>
    </source>
</evidence>
<feature type="transmembrane region" description="Helical" evidence="7">
    <location>
        <begin position="12"/>
        <end position="34"/>
    </location>
</feature>
<dbReference type="PRINTS" id="PR01609">
    <property type="entry name" value="CD36FAMILY"/>
</dbReference>
<dbReference type="InterPro" id="IPR002159">
    <property type="entry name" value="CD36_fam"/>
</dbReference>
<dbReference type="GO" id="GO:0005737">
    <property type="term" value="C:cytoplasm"/>
    <property type="evidence" value="ECO:0007669"/>
    <property type="project" value="TreeGrafter"/>
</dbReference>
<dbReference type="AlphaFoldDB" id="A0A8R1DR97"/>
<evidence type="ECO:0000256" key="4">
    <source>
        <dbReference type="ARBA" id="ARBA00022989"/>
    </source>
</evidence>
<feature type="transmembrane region" description="Helical" evidence="7">
    <location>
        <begin position="505"/>
        <end position="524"/>
    </location>
</feature>
<reference evidence="9" key="1">
    <citation type="submission" date="2010-08" db="EMBL/GenBank/DDBJ databases">
        <authorList>
            <consortium name="Caenorhabditis japonica Sequencing Consortium"/>
            <person name="Wilson R.K."/>
        </authorList>
    </citation>
    <scope>NUCLEOTIDE SEQUENCE [LARGE SCALE GENOMIC DNA]</scope>
    <source>
        <strain evidence="9">DF5081</strain>
    </source>
</reference>
<proteinExistence type="inferred from homology"/>
<reference evidence="8" key="2">
    <citation type="submission" date="2022-06" db="UniProtKB">
        <authorList>
            <consortium name="EnsemblMetazoa"/>
        </authorList>
    </citation>
    <scope>IDENTIFICATION</scope>
    <source>
        <strain evidence="8">DF5081</strain>
    </source>
</reference>
<sequence>MKGKIEKYEIVCFIISILFFIAGIGMWTAFWPIFNSELKSNYKLEGNIDGSLKYAAFLYANPPMKNVMKFNFFNVTNPDEVKYFGAKPELIEVGGYGFLESEKKKYYDFSKDKTKMFYQNYKKYEYSPENSDEGCNYDDQLMFPNSIATGAVATIFLPDSEFSETAQMIVSIGLVVMGEYPFIAKPMRDVLFEGFDDPLLDIAHSPLFIILANLLGYGDQLHYIPEMKKFAYMSGYNNTYDENYWINTGYKDFSKLGHVENWAGLDKLPFWPTESANQIVGSDSGSLAQIHLTQSDELPFFLSFMCRSFKKTYWKEEMVDGIKTMAFAVPHEDFDTTLEENSGFRYKNKENVDYFPDWNTCDGSTNSSCVQKTSNGTYLLPPGMFPLVCYPGHNAQPPFTVIVSPPHFLYSPPEVQRHLSGMNPDPEKHKPMVYYTEKVSGTALQVDVRFQVNLPMINNKISIMTSQLPNVLVPLFYEDSHAVVDDFIMNTVWMGVIIVPRIIEYLKFVLIFIGICILTVVLVIRVRVKGTVSIV</sequence>
<dbReference type="PANTHER" id="PTHR11923:SF113">
    <property type="entry name" value="PROTEIN CBR-SCAV-5"/>
    <property type="match status" value="1"/>
</dbReference>
<dbReference type="Proteomes" id="UP000005237">
    <property type="component" value="Unassembled WGS sequence"/>
</dbReference>
<dbReference type="GO" id="GO:0005044">
    <property type="term" value="F:scavenger receptor activity"/>
    <property type="evidence" value="ECO:0007669"/>
    <property type="project" value="TreeGrafter"/>
</dbReference>
<comment type="similarity">
    <text evidence="2">Belongs to the CD36 family.</text>
</comment>
<evidence type="ECO:0000256" key="1">
    <source>
        <dbReference type="ARBA" id="ARBA00004370"/>
    </source>
</evidence>
<dbReference type="PANTHER" id="PTHR11923">
    <property type="entry name" value="SCAVENGER RECEPTOR CLASS B TYPE-1 SR-B1"/>
    <property type="match status" value="1"/>
</dbReference>
<evidence type="ECO:0000256" key="6">
    <source>
        <dbReference type="ARBA" id="ARBA00023180"/>
    </source>
</evidence>
<name>A0A8R1DR97_CAEJA</name>
<evidence type="ECO:0000256" key="7">
    <source>
        <dbReference type="SAM" id="Phobius"/>
    </source>
</evidence>
<evidence type="ECO:0000313" key="8">
    <source>
        <dbReference type="EnsemblMetazoa" id="CJA09295.1"/>
    </source>
</evidence>
<organism evidence="8 9">
    <name type="scientific">Caenorhabditis japonica</name>
    <dbReference type="NCBI Taxonomy" id="281687"/>
    <lineage>
        <taxon>Eukaryota</taxon>
        <taxon>Metazoa</taxon>
        <taxon>Ecdysozoa</taxon>
        <taxon>Nematoda</taxon>
        <taxon>Chromadorea</taxon>
        <taxon>Rhabditida</taxon>
        <taxon>Rhabditina</taxon>
        <taxon>Rhabditomorpha</taxon>
        <taxon>Rhabditoidea</taxon>
        <taxon>Rhabditidae</taxon>
        <taxon>Peloderinae</taxon>
        <taxon>Caenorhabditis</taxon>
    </lineage>
</organism>
<dbReference type="Pfam" id="PF01130">
    <property type="entry name" value="CD36"/>
    <property type="match status" value="1"/>
</dbReference>
<keyword evidence="5 7" id="KW-0472">Membrane</keyword>
<dbReference type="OMA" id="DENYWIN"/>
<comment type="subcellular location">
    <subcellularLocation>
        <location evidence="1">Membrane</location>
    </subcellularLocation>
</comment>
<keyword evidence="9" id="KW-1185">Reference proteome</keyword>
<evidence type="ECO:0000256" key="3">
    <source>
        <dbReference type="ARBA" id="ARBA00022692"/>
    </source>
</evidence>
<dbReference type="EnsemblMetazoa" id="CJA09295.1">
    <property type="protein sequence ID" value="CJA09295.1"/>
    <property type="gene ID" value="WBGene00128499"/>
</dbReference>
<keyword evidence="3 7" id="KW-0812">Transmembrane</keyword>
<keyword evidence="6" id="KW-0325">Glycoprotein</keyword>
<dbReference type="GO" id="GO:0016020">
    <property type="term" value="C:membrane"/>
    <property type="evidence" value="ECO:0007669"/>
    <property type="project" value="UniProtKB-SubCell"/>
</dbReference>